<evidence type="ECO:0000256" key="3">
    <source>
        <dbReference type="SAM" id="MobiDB-lite"/>
    </source>
</evidence>
<evidence type="ECO:0000313" key="6">
    <source>
        <dbReference type="Proteomes" id="UP000538670"/>
    </source>
</evidence>
<dbReference type="SUPFAM" id="SSF46689">
    <property type="entry name" value="Homeodomain-like"/>
    <property type="match status" value="1"/>
</dbReference>
<name>A0A7W6A982_9SPHN</name>
<dbReference type="RefSeq" id="WP_183951709.1">
    <property type="nucleotide sequence ID" value="NZ_JACIDH010000007.1"/>
</dbReference>
<reference evidence="5 6" key="1">
    <citation type="submission" date="2020-08" db="EMBL/GenBank/DDBJ databases">
        <title>Genomic Encyclopedia of Type Strains, Phase IV (KMG-IV): sequencing the most valuable type-strain genomes for metagenomic binning, comparative biology and taxonomic classification.</title>
        <authorList>
            <person name="Goeker M."/>
        </authorList>
    </citation>
    <scope>NUCLEOTIDE SEQUENCE [LARGE SCALE GENOMIC DNA]</scope>
    <source>
        <strain evidence="5 6">DSM 19512</strain>
    </source>
</reference>
<feature type="domain" description="HTH tetR-type" evidence="4">
    <location>
        <begin position="18"/>
        <end position="78"/>
    </location>
</feature>
<sequence length="206" mass="22964">MTTMITRRARGRPRKEEGPDPRQILDAAVAAFAQHGWEGTHLRQVAEAAGVDAALIARRYDGKMGLWQAIVDDVSRRLEDMFADVAQGPDAPARDRLAGAVEAFVRLNLKLPDLGRFFIDQISRPGVRRDYVIARMWEVYRAAMLPIVAEAHGSARPGRDPAVYVSLLLGAVAMPLMMRSVTMADWQDPVAREAFVQNVLRLFAER</sequence>
<dbReference type="InterPro" id="IPR001647">
    <property type="entry name" value="HTH_TetR"/>
</dbReference>
<proteinExistence type="predicted"/>
<protein>
    <submittedName>
        <fullName evidence="5">AcrR family transcriptional regulator</fullName>
    </submittedName>
</protein>
<dbReference type="PANTHER" id="PTHR30055">
    <property type="entry name" value="HTH-TYPE TRANSCRIPTIONAL REGULATOR RUTR"/>
    <property type="match status" value="1"/>
</dbReference>
<dbReference type="Proteomes" id="UP000538670">
    <property type="component" value="Unassembled WGS sequence"/>
</dbReference>
<accession>A0A7W6A982</accession>
<dbReference type="InterPro" id="IPR009057">
    <property type="entry name" value="Homeodomain-like_sf"/>
</dbReference>
<dbReference type="Gene3D" id="1.10.357.10">
    <property type="entry name" value="Tetracycline Repressor, domain 2"/>
    <property type="match status" value="1"/>
</dbReference>
<keyword evidence="1 2" id="KW-0238">DNA-binding</keyword>
<evidence type="ECO:0000313" key="5">
    <source>
        <dbReference type="EMBL" id="MBB3879542.1"/>
    </source>
</evidence>
<dbReference type="Pfam" id="PF00440">
    <property type="entry name" value="TetR_N"/>
    <property type="match status" value="1"/>
</dbReference>
<evidence type="ECO:0000256" key="2">
    <source>
        <dbReference type="PROSITE-ProRule" id="PRU00335"/>
    </source>
</evidence>
<gene>
    <name evidence="5" type="ORF">GGR48_001969</name>
</gene>
<dbReference type="EMBL" id="JACIDH010000007">
    <property type="protein sequence ID" value="MBB3879542.1"/>
    <property type="molecule type" value="Genomic_DNA"/>
</dbReference>
<feature type="DNA-binding region" description="H-T-H motif" evidence="2">
    <location>
        <begin position="41"/>
        <end position="60"/>
    </location>
</feature>
<evidence type="ECO:0000259" key="4">
    <source>
        <dbReference type="PROSITE" id="PS50977"/>
    </source>
</evidence>
<feature type="region of interest" description="Disordered" evidence="3">
    <location>
        <begin position="1"/>
        <end position="20"/>
    </location>
</feature>
<dbReference type="PANTHER" id="PTHR30055:SF226">
    <property type="entry name" value="HTH-TYPE TRANSCRIPTIONAL REGULATOR PKSA"/>
    <property type="match status" value="1"/>
</dbReference>
<dbReference type="InterPro" id="IPR050109">
    <property type="entry name" value="HTH-type_TetR-like_transc_reg"/>
</dbReference>
<dbReference type="AlphaFoldDB" id="A0A7W6A982"/>
<organism evidence="5 6">
    <name type="scientific">Sphingomonas pseudosanguinis</name>
    <dbReference type="NCBI Taxonomy" id="413712"/>
    <lineage>
        <taxon>Bacteria</taxon>
        <taxon>Pseudomonadati</taxon>
        <taxon>Pseudomonadota</taxon>
        <taxon>Alphaproteobacteria</taxon>
        <taxon>Sphingomonadales</taxon>
        <taxon>Sphingomonadaceae</taxon>
        <taxon>Sphingomonas</taxon>
    </lineage>
</organism>
<evidence type="ECO:0000256" key="1">
    <source>
        <dbReference type="ARBA" id="ARBA00023125"/>
    </source>
</evidence>
<dbReference type="GO" id="GO:0003700">
    <property type="term" value="F:DNA-binding transcription factor activity"/>
    <property type="evidence" value="ECO:0007669"/>
    <property type="project" value="TreeGrafter"/>
</dbReference>
<comment type="caution">
    <text evidence="5">The sequence shown here is derived from an EMBL/GenBank/DDBJ whole genome shotgun (WGS) entry which is preliminary data.</text>
</comment>
<dbReference type="GO" id="GO:0000976">
    <property type="term" value="F:transcription cis-regulatory region binding"/>
    <property type="evidence" value="ECO:0007669"/>
    <property type="project" value="TreeGrafter"/>
</dbReference>
<keyword evidence="6" id="KW-1185">Reference proteome</keyword>
<dbReference type="PROSITE" id="PS50977">
    <property type="entry name" value="HTH_TETR_2"/>
    <property type="match status" value="1"/>
</dbReference>